<dbReference type="WBParaSite" id="PSAMB.scaffold824size40811.g8918.t1">
    <property type="protein sequence ID" value="PSAMB.scaffold824size40811.g8918.t1"/>
    <property type="gene ID" value="PSAMB.scaffold824size40811.g8918"/>
</dbReference>
<feature type="region of interest" description="Disordered" evidence="1">
    <location>
        <begin position="65"/>
        <end position="86"/>
    </location>
</feature>
<dbReference type="Proteomes" id="UP000887566">
    <property type="component" value="Unplaced"/>
</dbReference>
<protein>
    <submittedName>
        <fullName evidence="3">Uncharacterized protein</fullName>
    </submittedName>
</protein>
<dbReference type="AlphaFoldDB" id="A0A914XF49"/>
<accession>A0A914XF49</accession>
<keyword evidence="2" id="KW-1185">Reference proteome</keyword>
<evidence type="ECO:0000313" key="2">
    <source>
        <dbReference type="Proteomes" id="UP000887566"/>
    </source>
</evidence>
<dbReference type="Gene3D" id="1.10.533.10">
    <property type="entry name" value="Death Domain, Fas"/>
    <property type="match status" value="1"/>
</dbReference>
<name>A0A914XF49_9BILA</name>
<proteinExistence type="predicted"/>
<evidence type="ECO:0000313" key="3">
    <source>
        <dbReference type="WBParaSite" id="PSAMB.scaffold824size40811.g8918.t1"/>
    </source>
</evidence>
<evidence type="ECO:0000256" key="1">
    <source>
        <dbReference type="SAM" id="MobiDB-lite"/>
    </source>
</evidence>
<dbReference type="InterPro" id="IPR011029">
    <property type="entry name" value="DEATH-like_dom_sf"/>
</dbReference>
<reference evidence="3" key="1">
    <citation type="submission" date="2022-11" db="UniProtKB">
        <authorList>
            <consortium name="WormBaseParasite"/>
        </authorList>
    </citation>
    <scope>IDENTIFICATION</scope>
</reference>
<sequence length="86" mass="9942">MELIRKAHLTPQDRTRELIAIILRKSEELRPFDCFIEALEKTDENHKTMAEAILITYKHENGANVDEKVSRDSHLDAGETEHGLKM</sequence>
<organism evidence="2 3">
    <name type="scientific">Plectus sambesii</name>
    <dbReference type="NCBI Taxonomy" id="2011161"/>
    <lineage>
        <taxon>Eukaryota</taxon>
        <taxon>Metazoa</taxon>
        <taxon>Ecdysozoa</taxon>
        <taxon>Nematoda</taxon>
        <taxon>Chromadorea</taxon>
        <taxon>Plectida</taxon>
        <taxon>Plectina</taxon>
        <taxon>Plectoidea</taxon>
        <taxon>Plectidae</taxon>
        <taxon>Plectus</taxon>
    </lineage>
</organism>